<dbReference type="WBParaSite" id="ECPE_0001293201-mRNA-1">
    <property type="protein sequence ID" value="ECPE_0001293201-mRNA-1"/>
    <property type="gene ID" value="ECPE_0001293201"/>
</dbReference>
<evidence type="ECO:0000256" key="1">
    <source>
        <dbReference type="SAM" id="MobiDB-lite"/>
    </source>
</evidence>
<gene>
    <name evidence="2" type="ORF">ECPE_LOCUS12894</name>
</gene>
<reference evidence="2 3" key="2">
    <citation type="submission" date="2018-11" db="EMBL/GenBank/DDBJ databases">
        <authorList>
            <consortium name="Pathogen Informatics"/>
        </authorList>
    </citation>
    <scope>NUCLEOTIDE SEQUENCE [LARGE SCALE GENOMIC DNA]</scope>
    <source>
        <strain evidence="2 3">Egypt</strain>
    </source>
</reference>
<evidence type="ECO:0000313" key="3">
    <source>
        <dbReference type="Proteomes" id="UP000272942"/>
    </source>
</evidence>
<dbReference type="Proteomes" id="UP000272942">
    <property type="component" value="Unassembled WGS sequence"/>
</dbReference>
<organism evidence="4">
    <name type="scientific">Echinostoma caproni</name>
    <dbReference type="NCBI Taxonomy" id="27848"/>
    <lineage>
        <taxon>Eukaryota</taxon>
        <taxon>Metazoa</taxon>
        <taxon>Spiralia</taxon>
        <taxon>Lophotrochozoa</taxon>
        <taxon>Platyhelminthes</taxon>
        <taxon>Trematoda</taxon>
        <taxon>Digenea</taxon>
        <taxon>Plagiorchiida</taxon>
        <taxon>Echinostomata</taxon>
        <taxon>Echinostomatoidea</taxon>
        <taxon>Echinostomatidae</taxon>
        <taxon>Echinostoma</taxon>
    </lineage>
</organism>
<protein>
    <submittedName>
        <fullName evidence="4">DUF913 domain-containing protein</fullName>
    </submittedName>
</protein>
<accession>A0A183B109</accession>
<dbReference type="OrthoDB" id="10258608at2759"/>
<feature type="compositionally biased region" description="Polar residues" evidence="1">
    <location>
        <begin position="152"/>
        <end position="180"/>
    </location>
</feature>
<reference evidence="4" key="1">
    <citation type="submission" date="2016-06" db="UniProtKB">
        <authorList>
            <consortium name="WormBaseParasite"/>
        </authorList>
    </citation>
    <scope>IDENTIFICATION</scope>
</reference>
<feature type="region of interest" description="Disordered" evidence="1">
    <location>
        <begin position="135"/>
        <end position="180"/>
    </location>
</feature>
<evidence type="ECO:0000313" key="2">
    <source>
        <dbReference type="EMBL" id="VDP90166.1"/>
    </source>
</evidence>
<name>A0A183B109_9TREM</name>
<evidence type="ECO:0000313" key="4">
    <source>
        <dbReference type="WBParaSite" id="ECPE_0001293201-mRNA-1"/>
    </source>
</evidence>
<dbReference type="EMBL" id="UZAN01053850">
    <property type="protein sequence ID" value="VDP90166.1"/>
    <property type="molecule type" value="Genomic_DNA"/>
</dbReference>
<keyword evidence="3" id="KW-1185">Reference proteome</keyword>
<dbReference type="AlphaFoldDB" id="A0A183B109"/>
<proteinExistence type="predicted"/>
<sequence>MAPSNALCIVQSEISLLSTALRCHTRITFRGHQEEIRSPLYKSFLQLKAILNGVSSLSEIEPLVYLTPFLEVIRSEDTTGPITGLALTAVDKFLSYGLLELPDPNYVHLPSSGPGSIKSIAIAVEAIADSGTQARFVGTERSSDEVTAPKELTNTTEENRVQEQPPTTNPPVQSDLNTDASVTQPQPYGLPAVHDLLHYLISLLTPERNSDGIISVSLGLVTIALETGADAISHCPSLLQLVQGDLAKHLLLTLFPNVVV</sequence>